<accession>A0A963YSS0</accession>
<feature type="transmembrane region" description="Helical" evidence="6">
    <location>
        <begin position="328"/>
        <end position="350"/>
    </location>
</feature>
<feature type="transmembrane region" description="Helical" evidence="6">
    <location>
        <begin position="27"/>
        <end position="48"/>
    </location>
</feature>
<keyword evidence="3 6" id="KW-0812">Transmembrane</keyword>
<evidence type="ECO:0000256" key="5">
    <source>
        <dbReference type="ARBA" id="ARBA00023136"/>
    </source>
</evidence>
<evidence type="ECO:0000313" key="7">
    <source>
        <dbReference type="EMBL" id="MCB8875847.1"/>
    </source>
</evidence>
<feature type="transmembrane region" description="Helical" evidence="6">
    <location>
        <begin position="208"/>
        <end position="227"/>
    </location>
</feature>
<keyword evidence="2" id="KW-1003">Cell membrane</keyword>
<proteinExistence type="predicted"/>
<evidence type="ECO:0000313" key="8">
    <source>
        <dbReference type="Proteomes" id="UP000708298"/>
    </source>
</evidence>
<keyword evidence="5 6" id="KW-0472">Membrane</keyword>
<evidence type="ECO:0000256" key="2">
    <source>
        <dbReference type="ARBA" id="ARBA00022475"/>
    </source>
</evidence>
<evidence type="ECO:0000256" key="1">
    <source>
        <dbReference type="ARBA" id="ARBA00004651"/>
    </source>
</evidence>
<feature type="transmembrane region" description="Helical" evidence="6">
    <location>
        <begin position="255"/>
        <end position="276"/>
    </location>
</feature>
<gene>
    <name evidence="7" type="ORF">ASILVAE211_11705</name>
</gene>
<evidence type="ECO:0000256" key="3">
    <source>
        <dbReference type="ARBA" id="ARBA00022692"/>
    </source>
</evidence>
<dbReference type="CDD" id="cd06580">
    <property type="entry name" value="TM_PBP1_transp_TpRbsC_like"/>
    <property type="match status" value="1"/>
</dbReference>
<comment type="subcellular location">
    <subcellularLocation>
        <location evidence="1">Cell membrane</location>
        <topology evidence="1">Multi-pass membrane protein</topology>
    </subcellularLocation>
</comment>
<keyword evidence="4 6" id="KW-1133">Transmembrane helix</keyword>
<evidence type="ECO:0000256" key="4">
    <source>
        <dbReference type="ARBA" id="ARBA00022989"/>
    </source>
</evidence>
<dbReference type="GO" id="GO:0005886">
    <property type="term" value="C:plasma membrane"/>
    <property type="evidence" value="ECO:0007669"/>
    <property type="project" value="UniProtKB-SubCell"/>
</dbReference>
<sequence>MTATITETKTGWPDRINEAARKLTQGYALVVIIAFAASLAVGLLILAALGVSPWQALSVMINGAFGSRMAIGDTLVFMTPRLMTALAALIAIRCGFYNLGAEGQLQLGAVGAVLPATMLPHSLGLLLLPISLISGAIFGALWGLIPAVLKLWRGANEIIVTLMMNFIGIYFVKYLVEGPLQPAGSNFNMSAKIANAAQLPLLLPGTRLHLGAVIAVVTAALLWFLLYHSTFGIRLRAAGLSPRAARLQGMPLSRLILSSMLISGAIAGVGGAIEVLGVQYRLIEGFSSDFGFDGLAVALLGGLEPLGAVIVALYFGAINSGTIALQSVLSIPSAMAMIMSGLPILFLATIQGFRLVKGRK</sequence>
<dbReference type="EMBL" id="JAESVB010000004">
    <property type="protein sequence ID" value="MCB8875847.1"/>
    <property type="molecule type" value="Genomic_DNA"/>
</dbReference>
<feature type="transmembrane region" description="Helical" evidence="6">
    <location>
        <begin position="121"/>
        <end position="145"/>
    </location>
</feature>
<dbReference type="AlphaFoldDB" id="A0A963YSS0"/>
<dbReference type="Proteomes" id="UP000708298">
    <property type="component" value="Unassembled WGS sequence"/>
</dbReference>
<dbReference type="RefSeq" id="WP_227321494.1">
    <property type="nucleotide sequence ID" value="NZ_JAESVB010000004.1"/>
</dbReference>
<organism evidence="7 8">
    <name type="scientific">Acidisoma silvae</name>
    <dbReference type="NCBI Taxonomy" id="2802396"/>
    <lineage>
        <taxon>Bacteria</taxon>
        <taxon>Pseudomonadati</taxon>
        <taxon>Pseudomonadota</taxon>
        <taxon>Alphaproteobacteria</taxon>
        <taxon>Acetobacterales</taxon>
        <taxon>Acidocellaceae</taxon>
        <taxon>Acidisoma</taxon>
    </lineage>
</organism>
<dbReference type="Pfam" id="PF02653">
    <property type="entry name" value="BPD_transp_2"/>
    <property type="match status" value="1"/>
</dbReference>
<evidence type="ECO:0000256" key="6">
    <source>
        <dbReference type="SAM" id="Phobius"/>
    </source>
</evidence>
<reference evidence="7" key="2">
    <citation type="submission" date="2021-01" db="EMBL/GenBank/DDBJ databases">
        <authorList>
            <person name="Mieszkin S."/>
            <person name="Pouder E."/>
            <person name="Alain K."/>
        </authorList>
    </citation>
    <scope>NUCLEOTIDE SEQUENCE</scope>
    <source>
        <strain evidence="7">HW T2.11</strain>
    </source>
</reference>
<dbReference type="GO" id="GO:0022857">
    <property type="term" value="F:transmembrane transporter activity"/>
    <property type="evidence" value="ECO:0007669"/>
    <property type="project" value="InterPro"/>
</dbReference>
<dbReference type="InterPro" id="IPR001851">
    <property type="entry name" value="ABC_transp_permease"/>
</dbReference>
<dbReference type="PANTHER" id="PTHR47089:SF1">
    <property type="entry name" value="GUANOSINE ABC TRANSPORTER PERMEASE PROTEIN NUPP"/>
    <property type="match status" value="1"/>
</dbReference>
<reference evidence="7" key="1">
    <citation type="journal article" date="2021" name="Microorganisms">
        <title>Acidisoma silvae sp. nov. and Acidisomacellulosilytica sp. nov., Two Acidophilic Bacteria Isolated from Decaying Wood, Hydrolyzing Cellulose and Producing Poly-3-hydroxybutyrate.</title>
        <authorList>
            <person name="Mieszkin S."/>
            <person name="Pouder E."/>
            <person name="Uroz S."/>
            <person name="Simon-Colin C."/>
            <person name="Alain K."/>
        </authorList>
    </citation>
    <scope>NUCLEOTIDE SEQUENCE</scope>
    <source>
        <strain evidence="7">HW T2.11</strain>
    </source>
</reference>
<feature type="transmembrane region" description="Helical" evidence="6">
    <location>
        <begin position="296"/>
        <end position="316"/>
    </location>
</feature>
<comment type="caution">
    <text evidence="7">The sequence shown here is derived from an EMBL/GenBank/DDBJ whole genome shotgun (WGS) entry which is preliminary data.</text>
</comment>
<keyword evidence="8" id="KW-1185">Reference proteome</keyword>
<protein>
    <submittedName>
        <fullName evidence="7">ABC transporter permease</fullName>
    </submittedName>
</protein>
<feature type="transmembrane region" description="Helical" evidence="6">
    <location>
        <begin position="157"/>
        <end position="176"/>
    </location>
</feature>
<name>A0A963YSS0_9PROT</name>
<dbReference type="PANTHER" id="PTHR47089">
    <property type="entry name" value="ABC TRANSPORTER, PERMEASE PROTEIN"/>
    <property type="match status" value="1"/>
</dbReference>